<feature type="region of interest" description="Disordered" evidence="1">
    <location>
        <begin position="1"/>
        <end position="25"/>
    </location>
</feature>
<dbReference type="Pfam" id="PF11528">
    <property type="entry name" value="DUF3224"/>
    <property type="match status" value="1"/>
</dbReference>
<dbReference type="InterPro" id="IPR023159">
    <property type="entry name" value="SO1590-like_sf"/>
</dbReference>
<sequence>MSATTTRAHGTIQVSTWDPRPYDTPGDGPRLVEIHVEEAFDGDIVGTGTARYLQTLHPNGSASFCGLERVTGTLHGRTGTFVLQDESELDAVGARVRALAGGGRLRHGRAGGTARHGHVRRRPGAAVGDHARPLVRVTVGRDAAPVLDGRAAVVTGRRAGSAAGSRSPWPPRARRWSSTTSTPPTRPTPSSRTSSAPGPRRGGAGRRGAARGLGAAGGDLPRDVRVVGRLRQQRGTGPHHTVAGHRRGRGRRELRGRPQGAVALRRAGPPAHGPGRADHQHLQREIAPAASRPTGCRPGRRRPPPTGPGRPRSSSPGWRRYRRSGGSVGSRRSRRWWRSSRADRRAWITGQNIRVNGGPA</sequence>
<feature type="compositionally biased region" description="Low complexity" evidence="1">
    <location>
        <begin position="309"/>
        <end position="318"/>
    </location>
</feature>
<feature type="compositionally biased region" description="Basic residues" evidence="1">
    <location>
        <begin position="104"/>
        <end position="123"/>
    </location>
</feature>
<dbReference type="InterPro" id="IPR021607">
    <property type="entry name" value="DUF3224"/>
</dbReference>
<evidence type="ECO:0000313" key="2">
    <source>
        <dbReference type="EMBL" id="CAA9423869.1"/>
    </source>
</evidence>
<feature type="region of interest" description="Disordered" evidence="1">
    <location>
        <begin position="155"/>
        <end position="258"/>
    </location>
</feature>
<feature type="compositionally biased region" description="Low complexity" evidence="1">
    <location>
        <begin position="155"/>
        <end position="167"/>
    </location>
</feature>
<evidence type="ECO:0000256" key="1">
    <source>
        <dbReference type="SAM" id="MobiDB-lite"/>
    </source>
</evidence>
<feature type="region of interest" description="Disordered" evidence="1">
    <location>
        <begin position="287"/>
        <end position="342"/>
    </location>
</feature>
<dbReference type="AlphaFoldDB" id="A0A6J4PWL2"/>
<reference evidence="2" key="1">
    <citation type="submission" date="2020-02" db="EMBL/GenBank/DDBJ databases">
        <authorList>
            <person name="Meier V. D."/>
        </authorList>
    </citation>
    <scope>NUCLEOTIDE SEQUENCE</scope>
    <source>
        <strain evidence="2">AVDCRST_MAG66</strain>
    </source>
</reference>
<protein>
    <submittedName>
        <fullName evidence="2">Uncharacterized protein</fullName>
    </submittedName>
</protein>
<organism evidence="2">
    <name type="scientific">uncultured Pseudonocardia sp</name>
    <dbReference type="NCBI Taxonomy" id="211455"/>
    <lineage>
        <taxon>Bacteria</taxon>
        <taxon>Bacillati</taxon>
        <taxon>Actinomycetota</taxon>
        <taxon>Actinomycetes</taxon>
        <taxon>Pseudonocardiales</taxon>
        <taxon>Pseudonocardiaceae</taxon>
        <taxon>Pseudonocardia</taxon>
        <taxon>environmental samples</taxon>
    </lineage>
</organism>
<feature type="compositionally biased region" description="Low complexity" evidence="1">
    <location>
        <begin position="176"/>
        <end position="199"/>
    </location>
</feature>
<gene>
    <name evidence="2" type="ORF">AVDCRST_MAG66-2893</name>
</gene>
<feature type="region of interest" description="Disordered" evidence="1">
    <location>
        <begin position="103"/>
        <end position="126"/>
    </location>
</feature>
<name>A0A6J4PWL2_9PSEU</name>
<accession>A0A6J4PWL2</accession>
<dbReference type="Gene3D" id="2.40.350.10">
    <property type="entry name" value="SO1590-like"/>
    <property type="match status" value="1"/>
</dbReference>
<dbReference type="SUPFAM" id="SSF159238">
    <property type="entry name" value="SO1590-like"/>
    <property type="match status" value="1"/>
</dbReference>
<dbReference type="EMBL" id="CADCUS010000413">
    <property type="protein sequence ID" value="CAA9423869.1"/>
    <property type="molecule type" value="Genomic_DNA"/>
</dbReference>
<feature type="compositionally biased region" description="Polar residues" evidence="1">
    <location>
        <begin position="1"/>
        <end position="16"/>
    </location>
</feature>
<feature type="compositionally biased region" description="Low complexity" evidence="1">
    <location>
        <begin position="227"/>
        <end position="236"/>
    </location>
</feature>
<proteinExistence type="predicted"/>